<evidence type="ECO:0000313" key="1">
    <source>
        <dbReference type="EMBL" id="KAG7509767.1"/>
    </source>
</evidence>
<dbReference type="AlphaFoldDB" id="A0AAV6RWQ5"/>
<protein>
    <submittedName>
        <fullName evidence="1">Uncharacterized protein</fullName>
    </submittedName>
</protein>
<sequence length="123" mass="13754">MSCTGAGASVNRLRKDKRRRDDKLRRVLMASVSPSVACEGEALPWLKVPPRQQAFQDGSLATRLSCLETHRMPNIAELKRDKEFVSEQKSTAVSVQSWIHGMGTQEFNGTFLTCHLLPQNPLC</sequence>
<gene>
    <name evidence="1" type="ORF">JOB18_004257</name>
</gene>
<proteinExistence type="predicted"/>
<comment type="caution">
    <text evidence="1">The sequence shown here is derived from an EMBL/GenBank/DDBJ whole genome shotgun (WGS) entry which is preliminary data.</text>
</comment>
<dbReference type="EMBL" id="JAGKHQ010000008">
    <property type="protein sequence ID" value="KAG7509767.1"/>
    <property type="molecule type" value="Genomic_DNA"/>
</dbReference>
<dbReference type="Proteomes" id="UP000693946">
    <property type="component" value="Linkage Group LG16"/>
</dbReference>
<accession>A0AAV6RWQ5</accession>
<name>A0AAV6RWQ5_SOLSE</name>
<evidence type="ECO:0000313" key="2">
    <source>
        <dbReference type="Proteomes" id="UP000693946"/>
    </source>
</evidence>
<keyword evidence="2" id="KW-1185">Reference proteome</keyword>
<organism evidence="1 2">
    <name type="scientific">Solea senegalensis</name>
    <name type="common">Senegalese sole</name>
    <dbReference type="NCBI Taxonomy" id="28829"/>
    <lineage>
        <taxon>Eukaryota</taxon>
        <taxon>Metazoa</taxon>
        <taxon>Chordata</taxon>
        <taxon>Craniata</taxon>
        <taxon>Vertebrata</taxon>
        <taxon>Euteleostomi</taxon>
        <taxon>Actinopterygii</taxon>
        <taxon>Neopterygii</taxon>
        <taxon>Teleostei</taxon>
        <taxon>Neoteleostei</taxon>
        <taxon>Acanthomorphata</taxon>
        <taxon>Carangaria</taxon>
        <taxon>Pleuronectiformes</taxon>
        <taxon>Pleuronectoidei</taxon>
        <taxon>Soleidae</taxon>
        <taxon>Solea</taxon>
    </lineage>
</organism>
<reference evidence="1 2" key="1">
    <citation type="journal article" date="2021" name="Sci. Rep.">
        <title>Chromosome anchoring in Senegalese sole (Solea senegalensis) reveals sex-associated markers and genome rearrangements in flatfish.</title>
        <authorList>
            <person name="Guerrero-Cozar I."/>
            <person name="Gomez-Garrido J."/>
            <person name="Berbel C."/>
            <person name="Martinez-Blanch J.F."/>
            <person name="Alioto T."/>
            <person name="Claros M.G."/>
            <person name="Gagnaire P.A."/>
            <person name="Manchado M."/>
        </authorList>
    </citation>
    <scope>NUCLEOTIDE SEQUENCE [LARGE SCALE GENOMIC DNA]</scope>
    <source>
        <strain evidence="1">Sse05_10M</strain>
    </source>
</reference>